<evidence type="ECO:0000313" key="2">
    <source>
        <dbReference type="EMBL" id="TCK82862.1"/>
    </source>
</evidence>
<feature type="transmembrane region" description="Helical" evidence="1">
    <location>
        <begin position="62"/>
        <end position="82"/>
    </location>
</feature>
<dbReference type="EMBL" id="SMGO01000002">
    <property type="protein sequence ID" value="TCK82862.1"/>
    <property type="molecule type" value="Genomic_DNA"/>
</dbReference>
<keyword evidence="1" id="KW-1133">Transmembrane helix</keyword>
<dbReference type="AlphaFoldDB" id="A0A4R1LVI3"/>
<dbReference type="OrthoDB" id="678747at2"/>
<keyword evidence="1" id="KW-0812">Transmembrane</keyword>
<protein>
    <submittedName>
        <fullName evidence="2">Uncharacterized protein</fullName>
    </submittedName>
</protein>
<keyword evidence="1" id="KW-0472">Membrane</keyword>
<reference evidence="2 3" key="1">
    <citation type="submission" date="2019-03" db="EMBL/GenBank/DDBJ databases">
        <title>Genomic Encyclopedia of Archaeal and Bacterial Type Strains, Phase II (KMG-II): from individual species to whole genera.</title>
        <authorList>
            <person name="Goeker M."/>
        </authorList>
    </citation>
    <scope>NUCLEOTIDE SEQUENCE [LARGE SCALE GENOMIC DNA]</scope>
    <source>
        <strain evidence="2 3">DSM 22554</strain>
    </source>
</reference>
<organism evidence="2 3">
    <name type="scientific">Albibacterium bauzanense</name>
    <dbReference type="NCBI Taxonomy" id="653929"/>
    <lineage>
        <taxon>Bacteria</taxon>
        <taxon>Pseudomonadati</taxon>
        <taxon>Bacteroidota</taxon>
        <taxon>Sphingobacteriia</taxon>
        <taxon>Sphingobacteriales</taxon>
        <taxon>Sphingobacteriaceae</taxon>
        <taxon>Albibacterium</taxon>
    </lineage>
</organism>
<accession>A0A4R1LVI3</accession>
<sequence length="98" mass="10831">MKTFKKFNMKSLLVRIFVIGALAIVFLGAPIKEANAQCAMCSLTAMNSVENGNTQGKTLNKGILFLLSCPFLAVGLVGFVWYKRYQDPKESQDQNPVL</sequence>
<evidence type="ECO:0000313" key="3">
    <source>
        <dbReference type="Proteomes" id="UP000294616"/>
    </source>
</evidence>
<comment type="caution">
    <text evidence="2">The sequence shown here is derived from an EMBL/GenBank/DDBJ whole genome shotgun (WGS) entry which is preliminary data.</text>
</comment>
<gene>
    <name evidence="2" type="ORF">C8N28_1447</name>
</gene>
<name>A0A4R1LVI3_9SPHI</name>
<keyword evidence="3" id="KW-1185">Reference proteome</keyword>
<evidence type="ECO:0000256" key="1">
    <source>
        <dbReference type="SAM" id="Phobius"/>
    </source>
</evidence>
<dbReference type="RefSeq" id="WP_132223046.1">
    <property type="nucleotide sequence ID" value="NZ_SMGO01000002.1"/>
</dbReference>
<proteinExistence type="predicted"/>
<dbReference type="Proteomes" id="UP000294616">
    <property type="component" value="Unassembled WGS sequence"/>
</dbReference>